<proteinExistence type="predicted"/>
<organism evidence="1 2">
    <name type="scientific">Hymenoscyphus albidus</name>
    <dbReference type="NCBI Taxonomy" id="595503"/>
    <lineage>
        <taxon>Eukaryota</taxon>
        <taxon>Fungi</taxon>
        <taxon>Dikarya</taxon>
        <taxon>Ascomycota</taxon>
        <taxon>Pezizomycotina</taxon>
        <taxon>Leotiomycetes</taxon>
        <taxon>Helotiales</taxon>
        <taxon>Helotiaceae</taxon>
        <taxon>Hymenoscyphus</taxon>
    </lineage>
</organism>
<accession>A0A9N9LWS6</accession>
<dbReference type="OrthoDB" id="3530845at2759"/>
<reference evidence="1" key="1">
    <citation type="submission" date="2021-07" db="EMBL/GenBank/DDBJ databases">
        <authorList>
            <person name="Durling M."/>
        </authorList>
    </citation>
    <scope>NUCLEOTIDE SEQUENCE</scope>
</reference>
<protein>
    <submittedName>
        <fullName evidence="1">Uncharacterized protein</fullName>
    </submittedName>
</protein>
<keyword evidence="2" id="KW-1185">Reference proteome</keyword>
<sequence>MPDCIDFETQHFGGHVAETMPHRSLAAITMEWVRSLVPATFAGEFSALTYVMNSTDCDRMGKPLTDSIFESTSKKQHAVGLGLVKGPDPRSYNAHSALINEMARSAMGMDG</sequence>
<comment type="caution">
    <text evidence="1">The sequence shown here is derived from an EMBL/GenBank/DDBJ whole genome shotgun (WGS) entry which is preliminary data.</text>
</comment>
<evidence type="ECO:0000313" key="1">
    <source>
        <dbReference type="EMBL" id="CAG8982549.1"/>
    </source>
</evidence>
<name>A0A9N9LWS6_9HELO</name>
<dbReference type="AlphaFoldDB" id="A0A9N9LWS6"/>
<dbReference type="Proteomes" id="UP000701801">
    <property type="component" value="Unassembled WGS sequence"/>
</dbReference>
<dbReference type="EMBL" id="CAJVRM010000640">
    <property type="protein sequence ID" value="CAG8982549.1"/>
    <property type="molecule type" value="Genomic_DNA"/>
</dbReference>
<evidence type="ECO:0000313" key="2">
    <source>
        <dbReference type="Proteomes" id="UP000701801"/>
    </source>
</evidence>
<gene>
    <name evidence="1" type="ORF">HYALB_00002331</name>
</gene>